<reference evidence="3" key="1">
    <citation type="journal article" date="2016" name="Stand. Genomic Sci.">
        <title>Complete genome sequence of Methanospirillum hungatei type strain JF1.</title>
        <authorList>
            <person name="Gunsalus R.P."/>
            <person name="Cook L.E."/>
            <person name="Crable B."/>
            <person name="Rohlin L."/>
            <person name="McDonald E."/>
            <person name="Mouttaki H."/>
            <person name="Sieber J.R."/>
            <person name="Poweleit N."/>
            <person name="Zhou H."/>
            <person name="Lapidus A.L."/>
            <person name="Daligault H.E."/>
            <person name="Land M."/>
            <person name="Gilna P."/>
            <person name="Ivanova N."/>
            <person name="Kyrpides N."/>
            <person name="Culley D.E."/>
            <person name="McInerney M.J."/>
        </authorList>
    </citation>
    <scope>NUCLEOTIDE SEQUENCE [LARGE SCALE GENOMIC DNA]</scope>
    <source>
        <strain evidence="3">ATCC 27890 / DSM 864 / NBRC 100397 / JF-1</strain>
    </source>
</reference>
<dbReference type="EMBL" id="CP000254">
    <property type="protein sequence ID" value="ABD42552.1"/>
    <property type="molecule type" value="Genomic_DNA"/>
</dbReference>
<dbReference type="EnsemblBacteria" id="ABD42552">
    <property type="protein sequence ID" value="ABD42552"/>
    <property type="gene ID" value="Mhun_2860"/>
</dbReference>
<organism evidence="2 3">
    <name type="scientific">Methanospirillum hungatei JF-1 (strain ATCC 27890 / DSM 864 / NBRC 100397 / JF-1)</name>
    <dbReference type="NCBI Taxonomy" id="323259"/>
    <lineage>
        <taxon>Archaea</taxon>
        <taxon>Methanobacteriati</taxon>
        <taxon>Methanobacteriota</taxon>
        <taxon>Stenosarchaea group</taxon>
        <taxon>Methanomicrobia</taxon>
        <taxon>Methanomicrobiales</taxon>
        <taxon>Methanospirillaceae</taxon>
        <taxon>Methanospirillum</taxon>
    </lineage>
</organism>
<dbReference type="STRING" id="323259.Mhun_2860"/>
<dbReference type="Proteomes" id="UP000001941">
    <property type="component" value="Chromosome"/>
</dbReference>
<dbReference type="HOGENOM" id="CLU_159088_0_0_2"/>
<dbReference type="KEGG" id="mhu:Mhun_2860"/>
<proteinExistence type="predicted"/>
<dbReference type="OrthoDB" id="52973at2157"/>
<dbReference type="Pfam" id="PF09871">
    <property type="entry name" value="DUF2098"/>
    <property type="match status" value="1"/>
</dbReference>
<protein>
    <recommendedName>
        <fullName evidence="4">DUF2098 domain-containing protein</fullName>
    </recommendedName>
</protein>
<dbReference type="eggNOG" id="arCOG04846">
    <property type="taxonomic scope" value="Archaea"/>
</dbReference>
<dbReference type="InParanoid" id="Q2FTM4"/>
<keyword evidence="3" id="KW-1185">Reference proteome</keyword>
<evidence type="ECO:0008006" key="4">
    <source>
        <dbReference type="Google" id="ProtNLM"/>
    </source>
</evidence>
<accession>Q2FTM4</accession>
<dbReference type="RefSeq" id="WP_011449805.1">
    <property type="nucleotide sequence ID" value="NC_007796.1"/>
</dbReference>
<evidence type="ECO:0000313" key="3">
    <source>
        <dbReference type="Proteomes" id="UP000001941"/>
    </source>
</evidence>
<sequence length="97" mass="10842">MNPEILEAGVFVRYPRTGTSGTITRLVDKNGRHFAELDSTGLLYRLDQLIPAESVQKNEREIDRDEQLARLEQERSQVEKEAMEEPPNLDGACAGAG</sequence>
<dbReference type="AlphaFoldDB" id="Q2FTM4"/>
<feature type="region of interest" description="Disordered" evidence="1">
    <location>
        <begin position="75"/>
        <end position="97"/>
    </location>
</feature>
<evidence type="ECO:0000313" key="2">
    <source>
        <dbReference type="EMBL" id="ABD42552.1"/>
    </source>
</evidence>
<name>Q2FTM4_METHJ</name>
<gene>
    <name evidence="2" type="ordered locus">Mhun_2860</name>
</gene>
<evidence type="ECO:0000256" key="1">
    <source>
        <dbReference type="SAM" id="MobiDB-lite"/>
    </source>
</evidence>
<dbReference type="GeneID" id="3923688"/>
<dbReference type="InterPro" id="IPR019209">
    <property type="entry name" value="DUF2098"/>
</dbReference>